<comment type="catalytic activity">
    <reaction evidence="9">
        <text>ATP + H2O = ADP + phosphate + H(+)</text>
        <dbReference type="Rhea" id="RHEA:13065"/>
        <dbReference type="ChEBI" id="CHEBI:15377"/>
        <dbReference type="ChEBI" id="CHEBI:15378"/>
        <dbReference type="ChEBI" id="CHEBI:30616"/>
        <dbReference type="ChEBI" id="CHEBI:43474"/>
        <dbReference type="ChEBI" id="CHEBI:456216"/>
        <dbReference type="EC" id="5.6.2.3"/>
    </reaction>
</comment>
<evidence type="ECO:0000256" key="5">
    <source>
        <dbReference type="ARBA" id="ARBA00022840"/>
    </source>
</evidence>
<comment type="similarity">
    <text evidence="9">Belongs to the helicase family.</text>
</comment>
<name>A0A8J2S5D1_9STRA</name>
<dbReference type="AlphaFoldDB" id="A0A8J2S5D1"/>
<dbReference type="Gene3D" id="3.40.50.300">
    <property type="entry name" value="P-loop containing nucleotide triphosphate hydrolases"/>
    <property type="match status" value="1"/>
</dbReference>
<feature type="domain" description="DNA helicase Pif1-like DEAD-box helicase" evidence="11">
    <location>
        <begin position="174"/>
        <end position="292"/>
    </location>
</feature>
<organism evidence="13 14">
    <name type="scientific">Pelagomonas calceolata</name>
    <dbReference type="NCBI Taxonomy" id="35677"/>
    <lineage>
        <taxon>Eukaryota</taxon>
        <taxon>Sar</taxon>
        <taxon>Stramenopiles</taxon>
        <taxon>Ochrophyta</taxon>
        <taxon>Pelagophyceae</taxon>
        <taxon>Pelagomonadales</taxon>
        <taxon>Pelagomonadaceae</taxon>
        <taxon>Pelagomonas</taxon>
    </lineage>
</organism>
<evidence type="ECO:0000256" key="8">
    <source>
        <dbReference type="ARBA" id="ARBA00023235"/>
    </source>
</evidence>
<evidence type="ECO:0000256" key="7">
    <source>
        <dbReference type="ARBA" id="ARBA00023204"/>
    </source>
</evidence>
<keyword evidence="6" id="KW-0238">DNA-binding</keyword>
<keyword evidence="10" id="KW-0472">Membrane</keyword>
<dbReference type="GO" id="GO:0000723">
    <property type="term" value="P:telomere maintenance"/>
    <property type="evidence" value="ECO:0007669"/>
    <property type="project" value="InterPro"/>
</dbReference>
<dbReference type="GO" id="GO:0016787">
    <property type="term" value="F:hydrolase activity"/>
    <property type="evidence" value="ECO:0007669"/>
    <property type="project" value="UniProtKB-KW"/>
</dbReference>
<dbReference type="GO" id="GO:0006281">
    <property type="term" value="P:DNA repair"/>
    <property type="evidence" value="ECO:0007669"/>
    <property type="project" value="UniProtKB-KW"/>
</dbReference>
<dbReference type="InterPro" id="IPR051055">
    <property type="entry name" value="PIF1_helicase"/>
</dbReference>
<proteinExistence type="inferred from homology"/>
<dbReference type="PANTHER" id="PTHR47642:SF5">
    <property type="entry name" value="ATP-DEPENDENT DNA HELICASE"/>
    <property type="match status" value="1"/>
</dbReference>
<evidence type="ECO:0000313" key="13">
    <source>
        <dbReference type="EMBL" id="CAH0363860.1"/>
    </source>
</evidence>
<keyword evidence="9" id="KW-0233">DNA recombination</keyword>
<evidence type="ECO:0000256" key="1">
    <source>
        <dbReference type="ARBA" id="ARBA00022741"/>
    </source>
</evidence>
<dbReference type="OrthoDB" id="45140at2759"/>
<evidence type="ECO:0000313" key="14">
    <source>
        <dbReference type="Proteomes" id="UP000789595"/>
    </source>
</evidence>
<dbReference type="EMBL" id="CAKKNE010000001">
    <property type="protein sequence ID" value="CAH0363860.1"/>
    <property type="molecule type" value="Genomic_DNA"/>
</dbReference>
<dbReference type="Pfam" id="PF05970">
    <property type="entry name" value="PIF1"/>
    <property type="match status" value="1"/>
</dbReference>
<keyword evidence="10" id="KW-1133">Transmembrane helix</keyword>
<protein>
    <recommendedName>
        <fullName evidence="9">ATP-dependent DNA helicase</fullName>
        <ecNumber evidence="9">5.6.2.3</ecNumber>
    </recommendedName>
</protein>
<keyword evidence="1 9" id="KW-0547">Nucleotide-binding</keyword>
<comment type="cofactor">
    <cofactor evidence="9">
        <name>Mg(2+)</name>
        <dbReference type="ChEBI" id="CHEBI:18420"/>
    </cofactor>
</comment>
<keyword evidence="14" id="KW-1185">Reference proteome</keyword>
<dbReference type="GO" id="GO:0005524">
    <property type="term" value="F:ATP binding"/>
    <property type="evidence" value="ECO:0007669"/>
    <property type="project" value="UniProtKB-KW"/>
</dbReference>
<keyword evidence="4 9" id="KW-0347">Helicase</keyword>
<sequence length="719" mass="80265">MRQDKPLQRYAHKHKQALWPLTITACLIGGAGVFELLRVFAATPWCRPICYILVGFTLALKAFSVHVANEGGPIALLPTPLKRWLLTTSVLDAASEVAMLVDFQHWIGVFIHAIQMLRLDSHEREEILHKLGPTIRRWATRPGLLRAIRPLHDALVWEESDDDDEVPVAPPFLKRFNRRVAVVAPTGIAAANVDGTTIHRAAGVGVPGQLRDFGRIWEKRVDVPGLSPDEKAPLLWRELEHLIIDELSMLSGEFLDRLAAEVRKMRGDSRPFGGIQLIACGDLLQLPPIENSYEPDQGVEFDADNPADVTNQLGPLFCARGRCFEARCFWDARFHYVKLTECYRQADRVFSGILDRIRVGDASDREELNENCLRPAGPGLTLFPRNREADALNDRKFRALEGTAETWAATDAVCLFQEADKISRANAVDIVSDCFKDFLAIDEVQLKVGCRVLMLANVDPKASLFNGAQGEVVRWATPDELFARAISDAETLAEDCEVWRTVATALRGGNAKAAQDALWRRPGASMSQNVDVAPFTRDDYMAAKSHVKRRDRCAAAWLVDRLVEGARVPVCRFEGQSEVIVTATLFEREVAGIGVARRRQMPLRLAWALSVHKSQGMGLKQVRFDPAKTFDDGQVYVALSRATTMEGLSLVSRVLPRHLRCDSRALRMIRYLDSLLADGAADVQLPANPPEDLVRTWEQRPPKIRRRSSMARAIGSSLF</sequence>
<dbReference type="EC" id="5.6.2.3" evidence="9"/>
<dbReference type="CDD" id="cd18809">
    <property type="entry name" value="SF1_C_RecD"/>
    <property type="match status" value="1"/>
</dbReference>
<evidence type="ECO:0000259" key="12">
    <source>
        <dbReference type="Pfam" id="PF21530"/>
    </source>
</evidence>
<keyword evidence="10" id="KW-0812">Transmembrane</keyword>
<keyword evidence="5 9" id="KW-0067">ATP-binding</keyword>
<accession>A0A8J2S5D1</accession>
<gene>
    <name evidence="13" type="ORF">PECAL_1P01980</name>
</gene>
<keyword evidence="8" id="KW-0413">Isomerase</keyword>
<keyword evidence="3 9" id="KW-0378">Hydrolase</keyword>
<dbReference type="SUPFAM" id="SSF52540">
    <property type="entry name" value="P-loop containing nucleoside triphosphate hydrolases"/>
    <property type="match status" value="2"/>
</dbReference>
<evidence type="ECO:0000256" key="4">
    <source>
        <dbReference type="ARBA" id="ARBA00022806"/>
    </source>
</evidence>
<feature type="transmembrane region" description="Helical" evidence="10">
    <location>
        <begin position="17"/>
        <end position="37"/>
    </location>
</feature>
<evidence type="ECO:0000256" key="2">
    <source>
        <dbReference type="ARBA" id="ARBA00022763"/>
    </source>
</evidence>
<dbReference type="Pfam" id="PF21530">
    <property type="entry name" value="Pif1_2B_dom"/>
    <property type="match status" value="1"/>
</dbReference>
<keyword evidence="7 9" id="KW-0234">DNA repair</keyword>
<dbReference type="InterPro" id="IPR010285">
    <property type="entry name" value="DNA_helicase_pif1-like_DEAD"/>
</dbReference>
<comment type="caution">
    <text evidence="13">The sequence shown here is derived from an EMBL/GenBank/DDBJ whole genome shotgun (WGS) entry which is preliminary data.</text>
</comment>
<evidence type="ECO:0000256" key="9">
    <source>
        <dbReference type="RuleBase" id="RU363044"/>
    </source>
</evidence>
<feature type="transmembrane region" description="Helical" evidence="10">
    <location>
        <begin position="49"/>
        <end position="68"/>
    </location>
</feature>
<reference evidence="13" key="1">
    <citation type="submission" date="2021-11" db="EMBL/GenBank/DDBJ databases">
        <authorList>
            <consortium name="Genoscope - CEA"/>
            <person name="William W."/>
        </authorList>
    </citation>
    <scope>NUCLEOTIDE SEQUENCE</scope>
</reference>
<dbReference type="Proteomes" id="UP000789595">
    <property type="component" value="Unassembled WGS sequence"/>
</dbReference>
<evidence type="ECO:0000256" key="6">
    <source>
        <dbReference type="ARBA" id="ARBA00023125"/>
    </source>
</evidence>
<dbReference type="InterPro" id="IPR049163">
    <property type="entry name" value="Pif1-like_2B_dom"/>
</dbReference>
<evidence type="ECO:0000259" key="11">
    <source>
        <dbReference type="Pfam" id="PF05970"/>
    </source>
</evidence>
<dbReference type="GO" id="GO:0043139">
    <property type="term" value="F:5'-3' DNA helicase activity"/>
    <property type="evidence" value="ECO:0007669"/>
    <property type="project" value="UniProtKB-EC"/>
</dbReference>
<keyword evidence="2 9" id="KW-0227">DNA damage</keyword>
<dbReference type="InterPro" id="IPR027417">
    <property type="entry name" value="P-loop_NTPase"/>
</dbReference>
<dbReference type="GO" id="GO:0006310">
    <property type="term" value="P:DNA recombination"/>
    <property type="evidence" value="ECO:0007669"/>
    <property type="project" value="UniProtKB-KW"/>
</dbReference>
<dbReference type="PROSITE" id="PS51257">
    <property type="entry name" value="PROKAR_LIPOPROTEIN"/>
    <property type="match status" value="1"/>
</dbReference>
<feature type="domain" description="DNA helicase Pif1-like 2B" evidence="12">
    <location>
        <begin position="439"/>
        <end position="474"/>
    </location>
</feature>
<dbReference type="PANTHER" id="PTHR47642">
    <property type="entry name" value="ATP-DEPENDENT DNA HELICASE"/>
    <property type="match status" value="1"/>
</dbReference>
<evidence type="ECO:0000256" key="10">
    <source>
        <dbReference type="SAM" id="Phobius"/>
    </source>
</evidence>
<evidence type="ECO:0000256" key="3">
    <source>
        <dbReference type="ARBA" id="ARBA00022801"/>
    </source>
</evidence>